<dbReference type="Proteomes" id="UP000298663">
    <property type="component" value="Unassembled WGS sequence"/>
</dbReference>
<name>A0A4U5MJI3_STECR</name>
<dbReference type="InterPro" id="IPR039353">
    <property type="entry name" value="TF_Adf1"/>
</dbReference>
<evidence type="ECO:0000313" key="2">
    <source>
        <dbReference type="EMBL" id="TKR69527.1"/>
    </source>
</evidence>
<evidence type="ECO:0000313" key="3">
    <source>
        <dbReference type="Proteomes" id="UP000298663"/>
    </source>
</evidence>
<reference evidence="2 3" key="1">
    <citation type="journal article" date="2015" name="Genome Biol.">
        <title>Comparative genomics of Steinernema reveals deeply conserved gene regulatory networks.</title>
        <authorList>
            <person name="Dillman A.R."/>
            <person name="Macchietto M."/>
            <person name="Porter C.F."/>
            <person name="Rogers A."/>
            <person name="Williams B."/>
            <person name="Antoshechkin I."/>
            <person name="Lee M.M."/>
            <person name="Goodwin Z."/>
            <person name="Lu X."/>
            <person name="Lewis E.E."/>
            <person name="Goodrich-Blair H."/>
            <person name="Stock S.P."/>
            <person name="Adams B.J."/>
            <person name="Sternberg P.W."/>
            <person name="Mortazavi A."/>
        </authorList>
    </citation>
    <scope>NUCLEOTIDE SEQUENCE [LARGE SCALE GENOMIC DNA]</scope>
    <source>
        <strain evidence="2 3">ALL</strain>
    </source>
</reference>
<dbReference type="EMBL" id="AZBU02000007">
    <property type="protein sequence ID" value="TKR69527.1"/>
    <property type="molecule type" value="Genomic_DNA"/>
</dbReference>
<gene>
    <name evidence="2" type="ORF">L596_021673</name>
</gene>
<evidence type="ECO:0000259" key="1">
    <source>
        <dbReference type="PROSITE" id="PS51029"/>
    </source>
</evidence>
<organism evidence="2 3">
    <name type="scientific">Steinernema carpocapsae</name>
    <name type="common">Entomopathogenic nematode</name>
    <dbReference type="NCBI Taxonomy" id="34508"/>
    <lineage>
        <taxon>Eukaryota</taxon>
        <taxon>Metazoa</taxon>
        <taxon>Ecdysozoa</taxon>
        <taxon>Nematoda</taxon>
        <taxon>Chromadorea</taxon>
        <taxon>Rhabditida</taxon>
        <taxon>Tylenchina</taxon>
        <taxon>Panagrolaimomorpha</taxon>
        <taxon>Strongyloidoidea</taxon>
        <taxon>Steinernematidae</taxon>
        <taxon>Steinernema</taxon>
    </lineage>
</organism>
<sequence>MEINSEFGNLEAGDVLEPDFPEENVTFQQEDWRRALIEEVSFKPALWRIQDSSYSEKDSKEQAWTDVTANLNLRFEMNLQRAEVCNVYKSLKDYYVRHYRASKVTGSAASKKKPWKYEDCFGFMVENVKAIDRPRIILGSLDCEDTDEADTKPFSAMSSTSQELWSTPTAPKRARRMDQKNLIDVKMEELLDKMNEKFSTKEGMDPGSKVLGMFVAESENSQDTPSSSRSASMLAKQLRWNFTRYFVSPMGQLPWRSYDV</sequence>
<accession>A0A4U5MJI3</accession>
<dbReference type="PROSITE" id="PS51029">
    <property type="entry name" value="MADF"/>
    <property type="match status" value="1"/>
</dbReference>
<dbReference type="InterPro" id="IPR006578">
    <property type="entry name" value="MADF-dom"/>
</dbReference>
<protein>
    <recommendedName>
        <fullName evidence="1">MADF domain-containing protein</fullName>
    </recommendedName>
</protein>
<dbReference type="PANTHER" id="PTHR12243:SF67">
    <property type="entry name" value="COREPRESSOR OF PANGOLIN, ISOFORM A-RELATED"/>
    <property type="match status" value="1"/>
</dbReference>
<feature type="domain" description="MADF" evidence="1">
    <location>
        <begin position="35"/>
        <end position="129"/>
    </location>
</feature>
<dbReference type="AlphaFoldDB" id="A0A4U5MJI3"/>
<dbReference type="OrthoDB" id="6081971at2759"/>
<proteinExistence type="predicted"/>
<dbReference type="PANTHER" id="PTHR12243">
    <property type="entry name" value="MADF DOMAIN TRANSCRIPTION FACTOR"/>
    <property type="match status" value="1"/>
</dbReference>
<dbReference type="SMART" id="SM00595">
    <property type="entry name" value="MADF"/>
    <property type="match status" value="1"/>
</dbReference>
<keyword evidence="3" id="KW-1185">Reference proteome</keyword>
<comment type="caution">
    <text evidence="2">The sequence shown here is derived from an EMBL/GenBank/DDBJ whole genome shotgun (WGS) entry which is preliminary data.</text>
</comment>
<reference evidence="2 3" key="2">
    <citation type="journal article" date="2019" name="G3 (Bethesda)">
        <title>Hybrid Assembly of the Genome of the Entomopathogenic Nematode Steinernema carpocapsae Identifies the X-Chromosome.</title>
        <authorList>
            <person name="Serra L."/>
            <person name="Macchietto M."/>
            <person name="Macias-Munoz A."/>
            <person name="McGill C.J."/>
            <person name="Rodriguez I.M."/>
            <person name="Rodriguez B."/>
            <person name="Murad R."/>
            <person name="Mortazavi A."/>
        </authorList>
    </citation>
    <scope>NUCLEOTIDE SEQUENCE [LARGE SCALE GENOMIC DNA]</scope>
    <source>
        <strain evidence="2 3">ALL</strain>
    </source>
</reference>
<dbReference type="Pfam" id="PF10545">
    <property type="entry name" value="MADF_DNA_bdg"/>
    <property type="match status" value="1"/>
</dbReference>